<gene>
    <name evidence="1" type="ORF">M413DRAFT_260625</name>
</gene>
<dbReference type="AlphaFoldDB" id="A0A0C3CRI0"/>
<evidence type="ECO:0000313" key="2">
    <source>
        <dbReference type="Proteomes" id="UP000053424"/>
    </source>
</evidence>
<sequence>MKTLRLTWRAAPPAAEDFERFLQGIPCFQDLRITCRDGSELLMDNILERISASPPPRSPLQTDNTAGFLSDLRILQLIGGSLHAWRCIPLIFQWPHRKRLTLDINLSHADISREVLDALVGLPDEGIDLRISNRSNDGDDTEEE</sequence>
<evidence type="ECO:0000313" key="1">
    <source>
        <dbReference type="EMBL" id="KIM46669.1"/>
    </source>
</evidence>
<reference evidence="1 2" key="1">
    <citation type="submission" date="2014-04" db="EMBL/GenBank/DDBJ databases">
        <authorList>
            <consortium name="DOE Joint Genome Institute"/>
            <person name="Kuo A."/>
            <person name="Gay G."/>
            <person name="Dore J."/>
            <person name="Kohler A."/>
            <person name="Nagy L.G."/>
            <person name="Floudas D."/>
            <person name="Copeland A."/>
            <person name="Barry K.W."/>
            <person name="Cichocki N."/>
            <person name="Veneault-Fourrey C."/>
            <person name="LaButti K."/>
            <person name="Lindquist E.A."/>
            <person name="Lipzen A."/>
            <person name="Lundell T."/>
            <person name="Morin E."/>
            <person name="Murat C."/>
            <person name="Sun H."/>
            <person name="Tunlid A."/>
            <person name="Henrissat B."/>
            <person name="Grigoriev I.V."/>
            <person name="Hibbett D.S."/>
            <person name="Martin F."/>
            <person name="Nordberg H.P."/>
            <person name="Cantor M.N."/>
            <person name="Hua S.X."/>
        </authorList>
    </citation>
    <scope>NUCLEOTIDE SEQUENCE [LARGE SCALE GENOMIC DNA]</scope>
    <source>
        <strain evidence="2">h7</strain>
    </source>
</reference>
<dbReference type="Proteomes" id="UP000053424">
    <property type="component" value="Unassembled WGS sequence"/>
</dbReference>
<dbReference type="EMBL" id="KN831770">
    <property type="protein sequence ID" value="KIM46669.1"/>
    <property type="molecule type" value="Genomic_DNA"/>
</dbReference>
<organism evidence="1 2">
    <name type="scientific">Hebeloma cylindrosporum</name>
    <dbReference type="NCBI Taxonomy" id="76867"/>
    <lineage>
        <taxon>Eukaryota</taxon>
        <taxon>Fungi</taxon>
        <taxon>Dikarya</taxon>
        <taxon>Basidiomycota</taxon>
        <taxon>Agaricomycotina</taxon>
        <taxon>Agaricomycetes</taxon>
        <taxon>Agaricomycetidae</taxon>
        <taxon>Agaricales</taxon>
        <taxon>Agaricineae</taxon>
        <taxon>Hymenogastraceae</taxon>
        <taxon>Hebeloma</taxon>
    </lineage>
</organism>
<protein>
    <recommendedName>
        <fullName evidence="3">F-box domain-containing protein</fullName>
    </recommendedName>
</protein>
<keyword evidence="2" id="KW-1185">Reference proteome</keyword>
<reference evidence="2" key="2">
    <citation type="submission" date="2015-01" db="EMBL/GenBank/DDBJ databases">
        <title>Evolutionary Origins and Diversification of the Mycorrhizal Mutualists.</title>
        <authorList>
            <consortium name="DOE Joint Genome Institute"/>
            <consortium name="Mycorrhizal Genomics Consortium"/>
            <person name="Kohler A."/>
            <person name="Kuo A."/>
            <person name="Nagy L.G."/>
            <person name="Floudas D."/>
            <person name="Copeland A."/>
            <person name="Barry K.W."/>
            <person name="Cichocki N."/>
            <person name="Veneault-Fourrey C."/>
            <person name="LaButti K."/>
            <person name="Lindquist E.A."/>
            <person name="Lipzen A."/>
            <person name="Lundell T."/>
            <person name="Morin E."/>
            <person name="Murat C."/>
            <person name="Riley R."/>
            <person name="Ohm R."/>
            <person name="Sun H."/>
            <person name="Tunlid A."/>
            <person name="Henrissat B."/>
            <person name="Grigoriev I.V."/>
            <person name="Hibbett D.S."/>
            <person name="Martin F."/>
        </authorList>
    </citation>
    <scope>NUCLEOTIDE SEQUENCE [LARGE SCALE GENOMIC DNA]</scope>
    <source>
        <strain evidence="2">h7</strain>
    </source>
</reference>
<proteinExistence type="predicted"/>
<accession>A0A0C3CRI0</accession>
<dbReference type="HOGENOM" id="CLU_1796704_0_0_1"/>
<name>A0A0C3CRI0_HEBCY</name>
<evidence type="ECO:0008006" key="3">
    <source>
        <dbReference type="Google" id="ProtNLM"/>
    </source>
</evidence>